<dbReference type="InterPro" id="IPR036759">
    <property type="entry name" value="TPK_catalytic_sf"/>
</dbReference>
<evidence type="ECO:0000313" key="8">
    <source>
        <dbReference type="Proteomes" id="UP001524944"/>
    </source>
</evidence>
<protein>
    <recommendedName>
        <fullName evidence="5">Thiamine diphosphokinase</fullName>
        <ecNumber evidence="5">2.7.6.2</ecNumber>
    </recommendedName>
</protein>
<organism evidence="7 8">
    <name type="scientific">Dehalobacterium formicoaceticum</name>
    <dbReference type="NCBI Taxonomy" id="51515"/>
    <lineage>
        <taxon>Bacteria</taxon>
        <taxon>Bacillati</taxon>
        <taxon>Bacillota</taxon>
        <taxon>Clostridia</taxon>
        <taxon>Eubacteriales</taxon>
        <taxon>Peptococcaceae</taxon>
        <taxon>Dehalobacterium</taxon>
    </lineage>
</organism>
<evidence type="ECO:0000256" key="4">
    <source>
        <dbReference type="ARBA" id="ARBA00022840"/>
    </source>
</evidence>
<reference evidence="7 8" key="1">
    <citation type="submission" date="2022-08" db="EMBL/GenBank/DDBJ databases">
        <title>Proteogenomics of the novel Dehalobacterium formicoaceticum strain EZ94 highlights a key role of methyltransferases during anaerobic dichloromethane degradation.</title>
        <authorList>
            <person name="Wasmund K."/>
        </authorList>
    </citation>
    <scope>NUCLEOTIDE SEQUENCE [LARGE SCALE GENOMIC DNA]</scope>
    <source>
        <strain evidence="7 8">EZ94</strain>
    </source>
</reference>
<proteinExistence type="predicted"/>
<dbReference type="Pfam" id="PF04263">
    <property type="entry name" value="TPK_catalytic"/>
    <property type="match status" value="1"/>
</dbReference>
<dbReference type="InterPro" id="IPR006282">
    <property type="entry name" value="Thi_PPkinase"/>
</dbReference>
<evidence type="ECO:0000256" key="3">
    <source>
        <dbReference type="ARBA" id="ARBA00022777"/>
    </source>
</evidence>
<keyword evidence="8" id="KW-1185">Reference proteome</keyword>
<sequence length="234" mass="26073">MSDRNIKRCVLIAHGDMQDHFWHKAQIQESDFIVCADGGTRYALLMGIVPDIVLGDFDSLTPDVKAVLEGTDCQISSFPKEKDMTDTELALQCCLDQHPEEIVLMGTLGTRIDHSLSNILLLFGVPDGVRVKVINEQNEIMLLKKKLTFSGAPGDLVSIIPLSYELKGVSTRGLKYMLRDDTIFLGTSRGVSNEMADSEAMIEIKEGIALVIKAWEKPRVLEFDQWDLNGMEKS</sequence>
<dbReference type="SMART" id="SM00983">
    <property type="entry name" value="TPK_B1_binding"/>
    <property type="match status" value="1"/>
</dbReference>
<dbReference type="SUPFAM" id="SSF63862">
    <property type="entry name" value="Thiamin pyrophosphokinase, substrate-binding domain"/>
    <property type="match status" value="1"/>
</dbReference>
<dbReference type="PANTHER" id="PTHR41299">
    <property type="entry name" value="THIAMINE PYROPHOSPHOKINASE"/>
    <property type="match status" value="1"/>
</dbReference>
<dbReference type="Pfam" id="PF04265">
    <property type="entry name" value="TPK_B1_binding"/>
    <property type="match status" value="1"/>
</dbReference>
<keyword evidence="4" id="KW-0067">ATP-binding</keyword>
<dbReference type="EC" id="2.7.6.2" evidence="5"/>
<dbReference type="Proteomes" id="UP001524944">
    <property type="component" value="Unassembled WGS sequence"/>
</dbReference>
<dbReference type="Gene3D" id="3.40.50.10240">
    <property type="entry name" value="Thiamin pyrophosphokinase, catalytic domain"/>
    <property type="match status" value="1"/>
</dbReference>
<keyword evidence="1 7" id="KW-0808">Transferase</keyword>
<comment type="caution">
    <text evidence="7">The sequence shown here is derived from an EMBL/GenBank/DDBJ whole genome shotgun (WGS) entry which is preliminary data.</text>
</comment>
<dbReference type="NCBIfam" id="TIGR01378">
    <property type="entry name" value="thi_PPkinase"/>
    <property type="match status" value="1"/>
</dbReference>
<dbReference type="EMBL" id="JANPWE010000001">
    <property type="protein sequence ID" value="MCR6544651.1"/>
    <property type="molecule type" value="Genomic_DNA"/>
</dbReference>
<dbReference type="InterPro" id="IPR036371">
    <property type="entry name" value="TPK_B1-bd_sf"/>
</dbReference>
<evidence type="ECO:0000256" key="1">
    <source>
        <dbReference type="ARBA" id="ARBA00022679"/>
    </source>
</evidence>
<dbReference type="CDD" id="cd07995">
    <property type="entry name" value="TPK"/>
    <property type="match status" value="1"/>
</dbReference>
<gene>
    <name evidence="7" type="ORF">NVS47_03830</name>
</gene>
<keyword evidence="3" id="KW-0418">Kinase</keyword>
<evidence type="ECO:0000259" key="6">
    <source>
        <dbReference type="SMART" id="SM00983"/>
    </source>
</evidence>
<evidence type="ECO:0000256" key="5">
    <source>
        <dbReference type="NCBIfam" id="TIGR01378"/>
    </source>
</evidence>
<dbReference type="SUPFAM" id="SSF63999">
    <property type="entry name" value="Thiamin pyrophosphokinase, catalytic domain"/>
    <property type="match status" value="1"/>
</dbReference>
<dbReference type="InterPro" id="IPR007373">
    <property type="entry name" value="Thiamin_PyroPKinase_B1-bd"/>
</dbReference>
<dbReference type="InterPro" id="IPR053149">
    <property type="entry name" value="TPK"/>
</dbReference>
<name>A0ABT1Y2E4_9FIRM</name>
<feature type="domain" description="Thiamin pyrophosphokinase thiamin-binding" evidence="6">
    <location>
        <begin position="151"/>
        <end position="210"/>
    </location>
</feature>
<keyword evidence="2" id="KW-0547">Nucleotide-binding</keyword>
<dbReference type="PANTHER" id="PTHR41299:SF1">
    <property type="entry name" value="THIAMINE PYROPHOSPHOKINASE"/>
    <property type="match status" value="1"/>
</dbReference>
<dbReference type="RefSeq" id="WP_157677397.1">
    <property type="nucleotide sequence ID" value="NZ_CP022121.1"/>
</dbReference>
<evidence type="ECO:0000256" key="2">
    <source>
        <dbReference type="ARBA" id="ARBA00022741"/>
    </source>
</evidence>
<evidence type="ECO:0000313" key="7">
    <source>
        <dbReference type="EMBL" id="MCR6544651.1"/>
    </source>
</evidence>
<accession>A0ABT1Y2E4</accession>
<dbReference type="InterPro" id="IPR007371">
    <property type="entry name" value="TPK_catalytic"/>
</dbReference>
<dbReference type="GO" id="GO:0004788">
    <property type="term" value="F:thiamine diphosphokinase activity"/>
    <property type="evidence" value="ECO:0007669"/>
    <property type="project" value="UniProtKB-EC"/>
</dbReference>